<evidence type="ECO:0000256" key="2">
    <source>
        <dbReference type="ARBA" id="ARBA00022448"/>
    </source>
</evidence>
<keyword evidence="9" id="KW-0406">Ion transport</keyword>
<keyword evidence="10 12" id="KW-0472">Membrane</keyword>
<evidence type="ECO:0000313" key="14">
    <source>
        <dbReference type="EMBL" id="MDI9860615.1"/>
    </source>
</evidence>
<keyword evidence="7" id="KW-0630">Potassium</keyword>
<evidence type="ECO:0000256" key="3">
    <source>
        <dbReference type="ARBA" id="ARBA00022538"/>
    </source>
</evidence>
<name>A0ABT6YAM5_9BACT</name>
<keyword evidence="3" id="KW-0633">Potassium transport</keyword>
<dbReference type="InterPro" id="IPR005821">
    <property type="entry name" value="Ion_trans_dom"/>
</dbReference>
<keyword evidence="15" id="KW-1185">Reference proteome</keyword>
<accession>A0ABT6YAM5</accession>
<dbReference type="InterPro" id="IPR027359">
    <property type="entry name" value="Volt_channel_dom_sf"/>
</dbReference>
<organism evidence="14 15">
    <name type="scientific">Flectobacillus roseus</name>
    <dbReference type="NCBI Taxonomy" id="502259"/>
    <lineage>
        <taxon>Bacteria</taxon>
        <taxon>Pseudomonadati</taxon>
        <taxon>Bacteroidota</taxon>
        <taxon>Cytophagia</taxon>
        <taxon>Cytophagales</taxon>
        <taxon>Flectobacillaceae</taxon>
        <taxon>Flectobacillus</taxon>
    </lineage>
</organism>
<dbReference type="PANTHER" id="PTHR11537:SF254">
    <property type="entry name" value="POTASSIUM VOLTAGE-GATED CHANNEL PROTEIN SHAB"/>
    <property type="match status" value="1"/>
</dbReference>
<keyword evidence="6" id="KW-0851">Voltage-gated channel</keyword>
<keyword evidence="5" id="KW-0631">Potassium channel</keyword>
<dbReference type="RefSeq" id="WP_166580364.1">
    <property type="nucleotide sequence ID" value="NZ_JASHIF010000012.1"/>
</dbReference>
<gene>
    <name evidence="14" type="ORF">QM524_15475</name>
</gene>
<protein>
    <submittedName>
        <fullName evidence="14">Ion transporter</fullName>
    </submittedName>
</protein>
<evidence type="ECO:0000256" key="4">
    <source>
        <dbReference type="ARBA" id="ARBA00022692"/>
    </source>
</evidence>
<evidence type="ECO:0000256" key="1">
    <source>
        <dbReference type="ARBA" id="ARBA00004141"/>
    </source>
</evidence>
<keyword evidence="4 12" id="KW-0812">Transmembrane</keyword>
<feature type="transmembrane region" description="Helical" evidence="12">
    <location>
        <begin position="25"/>
        <end position="44"/>
    </location>
</feature>
<dbReference type="EMBL" id="JASHIF010000012">
    <property type="protein sequence ID" value="MDI9860615.1"/>
    <property type="molecule type" value="Genomic_DNA"/>
</dbReference>
<keyword evidence="8 12" id="KW-1133">Transmembrane helix</keyword>
<proteinExistence type="predicted"/>
<evidence type="ECO:0000256" key="11">
    <source>
        <dbReference type="ARBA" id="ARBA00023303"/>
    </source>
</evidence>
<dbReference type="Gene3D" id="1.10.287.70">
    <property type="match status" value="1"/>
</dbReference>
<evidence type="ECO:0000256" key="5">
    <source>
        <dbReference type="ARBA" id="ARBA00022826"/>
    </source>
</evidence>
<reference evidence="14 15" key="1">
    <citation type="submission" date="2023-05" db="EMBL/GenBank/DDBJ databases">
        <title>Novel species of genus Flectobacillus isolated from stream in China.</title>
        <authorList>
            <person name="Lu H."/>
        </authorList>
    </citation>
    <scope>NUCLEOTIDE SEQUENCE [LARGE SCALE GENOMIC DNA]</scope>
    <source>
        <strain evidence="14 15">KCTC 42575</strain>
    </source>
</reference>
<evidence type="ECO:0000313" key="15">
    <source>
        <dbReference type="Proteomes" id="UP001236507"/>
    </source>
</evidence>
<feature type="domain" description="Ion transport" evidence="13">
    <location>
        <begin position="26"/>
        <end position="246"/>
    </location>
</feature>
<keyword evidence="11" id="KW-0407">Ion channel</keyword>
<evidence type="ECO:0000256" key="12">
    <source>
        <dbReference type="SAM" id="Phobius"/>
    </source>
</evidence>
<sequence>MQHTFKHKVYHVLEVARGKKNGVNWLVNILIMSIIALNTVAIILHSVRSIRREFDEVFVDFEYFSAVFFTIEYCLRLWVCTENEKYKHPIWGRLRYMTSTGGIIDLLAILPFYVSHFTSDTGLIRILRLFRVFRLFKFSRYVHALRVIEGVIKEKREELVLSLVFLIFLLLIASSVMYYLESPAQPRVFSSIPATLWWGITTITSIGYGDIYPVTILGKVFGGIIAISGIAIIALPTGILASGFAEHINIHKKEREKHRFCPHCGKELP</sequence>
<dbReference type="Proteomes" id="UP001236507">
    <property type="component" value="Unassembled WGS sequence"/>
</dbReference>
<evidence type="ECO:0000256" key="8">
    <source>
        <dbReference type="ARBA" id="ARBA00022989"/>
    </source>
</evidence>
<feature type="transmembrane region" description="Helical" evidence="12">
    <location>
        <begin position="187"/>
        <end position="208"/>
    </location>
</feature>
<keyword evidence="2" id="KW-0813">Transport</keyword>
<dbReference type="PRINTS" id="PR00169">
    <property type="entry name" value="KCHANNEL"/>
</dbReference>
<evidence type="ECO:0000256" key="9">
    <source>
        <dbReference type="ARBA" id="ARBA00023065"/>
    </source>
</evidence>
<evidence type="ECO:0000256" key="7">
    <source>
        <dbReference type="ARBA" id="ARBA00022958"/>
    </source>
</evidence>
<comment type="caution">
    <text evidence="14">The sequence shown here is derived from an EMBL/GenBank/DDBJ whole genome shotgun (WGS) entry which is preliminary data.</text>
</comment>
<feature type="transmembrane region" description="Helical" evidence="12">
    <location>
        <begin position="159"/>
        <end position="180"/>
    </location>
</feature>
<dbReference type="Pfam" id="PF00520">
    <property type="entry name" value="Ion_trans"/>
    <property type="match status" value="1"/>
</dbReference>
<dbReference type="InterPro" id="IPR028325">
    <property type="entry name" value="VG_K_chnl"/>
</dbReference>
<dbReference type="SUPFAM" id="SSF81324">
    <property type="entry name" value="Voltage-gated potassium channels"/>
    <property type="match status" value="1"/>
</dbReference>
<dbReference type="Gene3D" id="1.20.120.350">
    <property type="entry name" value="Voltage-gated potassium channels. Chain C"/>
    <property type="match status" value="1"/>
</dbReference>
<feature type="transmembrane region" description="Helical" evidence="12">
    <location>
        <begin position="94"/>
        <end position="114"/>
    </location>
</feature>
<evidence type="ECO:0000256" key="6">
    <source>
        <dbReference type="ARBA" id="ARBA00022882"/>
    </source>
</evidence>
<feature type="transmembrane region" description="Helical" evidence="12">
    <location>
        <begin position="220"/>
        <end position="245"/>
    </location>
</feature>
<evidence type="ECO:0000259" key="13">
    <source>
        <dbReference type="Pfam" id="PF00520"/>
    </source>
</evidence>
<evidence type="ECO:0000256" key="10">
    <source>
        <dbReference type="ARBA" id="ARBA00023136"/>
    </source>
</evidence>
<dbReference type="PANTHER" id="PTHR11537">
    <property type="entry name" value="VOLTAGE-GATED POTASSIUM CHANNEL"/>
    <property type="match status" value="1"/>
</dbReference>
<comment type="subcellular location">
    <subcellularLocation>
        <location evidence="1">Membrane</location>
        <topology evidence="1">Multi-pass membrane protein</topology>
    </subcellularLocation>
</comment>